<dbReference type="Gene3D" id="3.10.50.40">
    <property type="match status" value="1"/>
</dbReference>
<dbReference type="InterPro" id="IPR027304">
    <property type="entry name" value="Trigger_fact/SurA_dom_sf"/>
</dbReference>
<dbReference type="Proteomes" id="UP001501166">
    <property type="component" value="Unassembled WGS sequence"/>
</dbReference>
<dbReference type="InterPro" id="IPR001179">
    <property type="entry name" value="PPIase_FKBP_dom"/>
</dbReference>
<feature type="domain" description="PPIase FKBP-type" evidence="17">
    <location>
        <begin position="162"/>
        <end position="244"/>
    </location>
</feature>
<dbReference type="InterPro" id="IPR037041">
    <property type="entry name" value="Trigger_fac_C_sf"/>
</dbReference>
<dbReference type="InterPro" id="IPR005215">
    <property type="entry name" value="Trig_fac"/>
</dbReference>
<evidence type="ECO:0000256" key="1">
    <source>
        <dbReference type="ARBA" id="ARBA00000971"/>
    </source>
</evidence>
<sequence>METSFEKTGATTGRLDFTIDQETVKEGLDKTFKKVQKNLNVPGFRKGRVPRRIFNQMYGEEALYEDTLNELLPAAYSQAVEEAGIEPVAQPSIDIKSVGKNQDWELFAEVILKPEVELGDYKELEVTKQDREVSDQDVEDSLERRRESLAELVIKEDAAEDGDTVVIDYEGFKDGEAFEGGKGENHSLVLGSNSFIPGFEEQLVGVKAGEEKDVELTFPEEYHAEELAGQDAVFKVKVHEVKSKELPELDDEFVKDLDEDVETVDELREKIRKELEERKETSANDMRDDEAIRKAVENAKIEEIPYEMAHEEVHRQMDMFLNNLKQQGISPEMYYQMTNSTEADLHKQFEGDAEFNVRTNLVLESIVEAEGLEATEEDREKEISDLAGQYNMPVEQVKSVLSPELLNRDISLKKAIDLITTTAKETLEPKAETETNTDEEADSE</sequence>
<evidence type="ECO:0000256" key="12">
    <source>
        <dbReference type="HAMAP-Rule" id="MF_00303"/>
    </source>
</evidence>
<dbReference type="HAMAP" id="MF_00303">
    <property type="entry name" value="Trigger_factor_Tig"/>
    <property type="match status" value="1"/>
</dbReference>
<dbReference type="InterPro" id="IPR008881">
    <property type="entry name" value="Trigger_fac_ribosome-bd_bac"/>
</dbReference>
<keyword evidence="7 12" id="KW-0143">Chaperone</keyword>
<keyword evidence="9 12" id="KW-0131">Cell cycle</keyword>
<evidence type="ECO:0000256" key="5">
    <source>
        <dbReference type="ARBA" id="ARBA00022618"/>
    </source>
</evidence>
<keyword evidence="19" id="KW-1185">Reference proteome</keyword>
<dbReference type="Pfam" id="PF05697">
    <property type="entry name" value="Trigger_N"/>
    <property type="match status" value="1"/>
</dbReference>
<evidence type="ECO:0000256" key="14">
    <source>
        <dbReference type="RuleBase" id="RU003914"/>
    </source>
</evidence>
<dbReference type="PROSITE" id="PS50059">
    <property type="entry name" value="FKBP_PPIASE"/>
    <property type="match status" value="1"/>
</dbReference>
<feature type="region of interest" description="Disordered" evidence="16">
    <location>
        <begin position="424"/>
        <end position="444"/>
    </location>
</feature>
<keyword evidence="12" id="KW-0963">Cytoplasm</keyword>
<organism evidence="18 19">
    <name type="scientific">Alkalibacterium iburiense</name>
    <dbReference type="NCBI Taxonomy" id="290589"/>
    <lineage>
        <taxon>Bacteria</taxon>
        <taxon>Bacillati</taxon>
        <taxon>Bacillota</taxon>
        <taxon>Bacilli</taxon>
        <taxon>Lactobacillales</taxon>
        <taxon>Carnobacteriaceae</taxon>
        <taxon>Alkalibacterium</taxon>
    </lineage>
</organism>
<dbReference type="NCBIfam" id="TIGR00115">
    <property type="entry name" value="tig"/>
    <property type="match status" value="1"/>
</dbReference>
<evidence type="ECO:0000256" key="10">
    <source>
        <dbReference type="ARBA" id="ARBA00024849"/>
    </source>
</evidence>
<dbReference type="PIRSF" id="PIRSF003095">
    <property type="entry name" value="Trigger_factor"/>
    <property type="match status" value="1"/>
</dbReference>
<dbReference type="SUPFAM" id="SSF102735">
    <property type="entry name" value="Trigger factor ribosome-binding domain"/>
    <property type="match status" value="1"/>
</dbReference>
<comment type="catalytic activity">
    <reaction evidence="1 12 13">
        <text>[protein]-peptidylproline (omega=180) = [protein]-peptidylproline (omega=0)</text>
        <dbReference type="Rhea" id="RHEA:16237"/>
        <dbReference type="Rhea" id="RHEA-COMP:10747"/>
        <dbReference type="Rhea" id="RHEA-COMP:10748"/>
        <dbReference type="ChEBI" id="CHEBI:83833"/>
        <dbReference type="ChEBI" id="CHEBI:83834"/>
        <dbReference type="EC" id="5.2.1.8"/>
    </reaction>
</comment>
<evidence type="ECO:0000256" key="2">
    <source>
        <dbReference type="ARBA" id="ARBA00005464"/>
    </source>
</evidence>
<evidence type="ECO:0000256" key="8">
    <source>
        <dbReference type="ARBA" id="ARBA00023235"/>
    </source>
</evidence>
<comment type="similarity">
    <text evidence="2 12 14">Belongs to the FKBP-type PPIase family. Tig subfamily.</text>
</comment>
<protein>
    <recommendedName>
        <fullName evidence="4 12">Trigger factor</fullName>
        <shortName evidence="12">TF</shortName>
        <ecNumber evidence="3 12">5.2.1.8</ecNumber>
    </recommendedName>
    <alternativeName>
        <fullName evidence="11 12">PPIase</fullName>
    </alternativeName>
</protein>
<evidence type="ECO:0000256" key="11">
    <source>
        <dbReference type="ARBA" id="ARBA00029986"/>
    </source>
</evidence>
<evidence type="ECO:0000256" key="7">
    <source>
        <dbReference type="ARBA" id="ARBA00023186"/>
    </source>
</evidence>
<dbReference type="EMBL" id="BAAACW010000051">
    <property type="protein sequence ID" value="GAA0357817.1"/>
    <property type="molecule type" value="Genomic_DNA"/>
</dbReference>
<reference evidence="18 19" key="1">
    <citation type="journal article" date="2019" name="Int. J. Syst. Evol. Microbiol.">
        <title>The Global Catalogue of Microorganisms (GCM) 10K type strain sequencing project: providing services to taxonomists for standard genome sequencing and annotation.</title>
        <authorList>
            <consortium name="The Broad Institute Genomics Platform"/>
            <consortium name="The Broad Institute Genome Sequencing Center for Infectious Disease"/>
            <person name="Wu L."/>
            <person name="Ma J."/>
        </authorList>
    </citation>
    <scope>NUCLEOTIDE SEQUENCE [LARGE SCALE GENOMIC DNA]</scope>
    <source>
        <strain evidence="18 19">JCM 12662</strain>
    </source>
</reference>
<accession>A0ABN0X8E5</accession>
<dbReference type="Gene3D" id="1.10.3120.10">
    <property type="entry name" value="Trigger factor, C-terminal domain"/>
    <property type="match status" value="1"/>
</dbReference>
<name>A0ABN0X8E5_9LACT</name>
<evidence type="ECO:0000256" key="9">
    <source>
        <dbReference type="ARBA" id="ARBA00023306"/>
    </source>
</evidence>
<evidence type="ECO:0000256" key="4">
    <source>
        <dbReference type="ARBA" id="ARBA00016902"/>
    </source>
</evidence>
<evidence type="ECO:0000256" key="16">
    <source>
        <dbReference type="SAM" id="MobiDB-lite"/>
    </source>
</evidence>
<dbReference type="SUPFAM" id="SSF109998">
    <property type="entry name" value="Triger factor/SurA peptide-binding domain-like"/>
    <property type="match status" value="1"/>
</dbReference>
<dbReference type="RefSeq" id="WP_343754301.1">
    <property type="nucleotide sequence ID" value="NZ_BAAACW010000051.1"/>
</dbReference>
<dbReference type="PANTHER" id="PTHR30560">
    <property type="entry name" value="TRIGGER FACTOR CHAPERONE AND PEPTIDYL-PROLYL CIS/TRANS ISOMERASE"/>
    <property type="match status" value="1"/>
</dbReference>
<proteinExistence type="inferred from homology"/>
<keyword evidence="15" id="KW-0175">Coiled coil</keyword>
<evidence type="ECO:0000256" key="15">
    <source>
        <dbReference type="SAM" id="Coils"/>
    </source>
</evidence>
<evidence type="ECO:0000256" key="3">
    <source>
        <dbReference type="ARBA" id="ARBA00013194"/>
    </source>
</evidence>
<dbReference type="InterPro" id="IPR046357">
    <property type="entry name" value="PPIase_dom_sf"/>
</dbReference>
<dbReference type="InterPro" id="IPR036611">
    <property type="entry name" value="Trigger_fac_ribosome-bd_sf"/>
</dbReference>
<gene>
    <name evidence="12 18" type="primary">tig</name>
    <name evidence="18" type="ORF">GCM10008932_08240</name>
</gene>
<comment type="domain">
    <text evidence="12">Consists of 3 domains; the N-terminus binds the ribosome, the middle domain has PPIase activity, while the C-terminus has intrinsic chaperone activity on its own.</text>
</comment>
<dbReference type="Pfam" id="PF00254">
    <property type="entry name" value="FKBP_C"/>
    <property type="match status" value="1"/>
</dbReference>
<dbReference type="InterPro" id="IPR008880">
    <property type="entry name" value="Trigger_fac_C"/>
</dbReference>
<comment type="caution">
    <text evidence="18">The sequence shown here is derived from an EMBL/GenBank/DDBJ whole genome shotgun (WGS) entry which is preliminary data.</text>
</comment>
<feature type="coiled-coil region" evidence="15">
    <location>
        <begin position="254"/>
        <end position="284"/>
    </location>
</feature>
<keyword evidence="5 12" id="KW-0132">Cell division</keyword>
<evidence type="ECO:0000313" key="19">
    <source>
        <dbReference type="Proteomes" id="UP001501166"/>
    </source>
</evidence>
<comment type="function">
    <text evidence="10 12">Involved in protein export. Acts as a chaperone by maintaining the newly synthesized protein in an open conformation. Functions as a peptidyl-prolyl cis-trans isomerase.</text>
</comment>
<keyword evidence="6 12" id="KW-0697">Rotamase</keyword>
<keyword evidence="8 12" id="KW-0413">Isomerase</keyword>
<dbReference type="Pfam" id="PF05698">
    <property type="entry name" value="Trigger_C"/>
    <property type="match status" value="1"/>
</dbReference>
<dbReference type="EC" id="5.2.1.8" evidence="3 12"/>
<dbReference type="PANTHER" id="PTHR30560:SF3">
    <property type="entry name" value="TRIGGER FACTOR-LIKE PROTEIN TIG, CHLOROPLASTIC"/>
    <property type="match status" value="1"/>
</dbReference>
<evidence type="ECO:0000313" key="18">
    <source>
        <dbReference type="EMBL" id="GAA0357817.1"/>
    </source>
</evidence>
<comment type="subcellular location">
    <subcellularLocation>
        <location evidence="12">Cytoplasm</location>
    </subcellularLocation>
    <text evidence="12">About half TF is bound to the ribosome near the polypeptide exit tunnel while the other half is free in the cytoplasm.</text>
</comment>
<evidence type="ECO:0000259" key="17">
    <source>
        <dbReference type="PROSITE" id="PS50059"/>
    </source>
</evidence>
<evidence type="ECO:0000256" key="6">
    <source>
        <dbReference type="ARBA" id="ARBA00023110"/>
    </source>
</evidence>
<dbReference type="Gene3D" id="3.30.70.1050">
    <property type="entry name" value="Trigger factor ribosome-binding domain"/>
    <property type="match status" value="1"/>
</dbReference>
<feature type="compositionally biased region" description="Acidic residues" evidence="16">
    <location>
        <begin position="435"/>
        <end position="444"/>
    </location>
</feature>
<dbReference type="SUPFAM" id="SSF54534">
    <property type="entry name" value="FKBP-like"/>
    <property type="match status" value="1"/>
</dbReference>
<evidence type="ECO:0000256" key="13">
    <source>
        <dbReference type="PROSITE-ProRule" id="PRU00277"/>
    </source>
</evidence>